<sequence length="121" mass="13468">METIFLAVDTKILADIAPFFLVGIAVAGTLLVLFFWGKIVRSREPEPPAPETQPHIPKKGPVREIREYRELDEVPRTMDGSRRLMPYALRTSGGSKRAKHRRPRKWDEGHSGGFGSGSLGG</sequence>
<dbReference type="Pfam" id="PF20087">
    <property type="entry name" value="DUF6479"/>
    <property type="match status" value="1"/>
</dbReference>
<dbReference type="InterPro" id="IPR045513">
    <property type="entry name" value="DUF6479"/>
</dbReference>
<protein>
    <recommendedName>
        <fullName evidence="5">Secreted protein</fullName>
    </recommendedName>
</protein>
<evidence type="ECO:0000256" key="1">
    <source>
        <dbReference type="SAM" id="MobiDB-lite"/>
    </source>
</evidence>
<organism evidence="3 4">
    <name type="scientific">Streptomyces sannanensis</name>
    <dbReference type="NCBI Taxonomy" id="285536"/>
    <lineage>
        <taxon>Bacteria</taxon>
        <taxon>Bacillati</taxon>
        <taxon>Actinomycetota</taxon>
        <taxon>Actinomycetes</taxon>
        <taxon>Kitasatosporales</taxon>
        <taxon>Streptomycetaceae</taxon>
        <taxon>Streptomyces</taxon>
    </lineage>
</organism>
<gene>
    <name evidence="3" type="ORF">GCM10020367_57350</name>
</gene>
<keyword evidence="2" id="KW-0472">Membrane</keyword>
<dbReference type="EMBL" id="BAAAYL010000001">
    <property type="protein sequence ID" value="GAA3378316.1"/>
    <property type="molecule type" value="Genomic_DNA"/>
</dbReference>
<keyword evidence="2" id="KW-1133">Transmembrane helix</keyword>
<dbReference type="Proteomes" id="UP001499990">
    <property type="component" value="Unassembled WGS sequence"/>
</dbReference>
<feature type="transmembrane region" description="Helical" evidence="2">
    <location>
        <begin position="12"/>
        <end position="36"/>
    </location>
</feature>
<keyword evidence="4" id="KW-1185">Reference proteome</keyword>
<name>A0ABP6SJK8_9ACTN</name>
<reference evidence="4" key="1">
    <citation type="journal article" date="2019" name="Int. J. Syst. Evol. Microbiol.">
        <title>The Global Catalogue of Microorganisms (GCM) 10K type strain sequencing project: providing services to taxonomists for standard genome sequencing and annotation.</title>
        <authorList>
            <consortium name="The Broad Institute Genomics Platform"/>
            <consortium name="The Broad Institute Genome Sequencing Center for Infectious Disease"/>
            <person name="Wu L."/>
            <person name="Ma J."/>
        </authorList>
    </citation>
    <scope>NUCLEOTIDE SEQUENCE [LARGE SCALE GENOMIC DNA]</scope>
    <source>
        <strain evidence="4">JCM 9651</strain>
    </source>
</reference>
<proteinExistence type="predicted"/>
<evidence type="ECO:0000313" key="4">
    <source>
        <dbReference type="Proteomes" id="UP001499990"/>
    </source>
</evidence>
<comment type="caution">
    <text evidence="3">The sequence shown here is derived from an EMBL/GenBank/DDBJ whole genome shotgun (WGS) entry which is preliminary data.</text>
</comment>
<dbReference type="RefSeq" id="WP_345042931.1">
    <property type="nucleotide sequence ID" value="NZ_BAAAYL010000001.1"/>
</dbReference>
<accession>A0ABP6SJK8</accession>
<feature type="region of interest" description="Disordered" evidence="1">
    <location>
        <begin position="44"/>
        <end position="64"/>
    </location>
</feature>
<evidence type="ECO:0008006" key="5">
    <source>
        <dbReference type="Google" id="ProtNLM"/>
    </source>
</evidence>
<evidence type="ECO:0000313" key="3">
    <source>
        <dbReference type="EMBL" id="GAA3378316.1"/>
    </source>
</evidence>
<feature type="compositionally biased region" description="Gly residues" evidence="1">
    <location>
        <begin position="111"/>
        <end position="121"/>
    </location>
</feature>
<evidence type="ECO:0000256" key="2">
    <source>
        <dbReference type="SAM" id="Phobius"/>
    </source>
</evidence>
<keyword evidence="2" id="KW-0812">Transmembrane</keyword>
<feature type="region of interest" description="Disordered" evidence="1">
    <location>
        <begin position="82"/>
        <end position="121"/>
    </location>
</feature>